<evidence type="ECO:0000313" key="4">
    <source>
        <dbReference type="EMBL" id="QEF97201.1"/>
    </source>
</evidence>
<keyword evidence="2" id="KW-0677">Repeat</keyword>
<dbReference type="PANTHER" id="PTHR19848:SF8">
    <property type="entry name" value="F-BOX AND WD REPEAT DOMAIN CONTAINING 7"/>
    <property type="match status" value="1"/>
</dbReference>
<evidence type="ECO:0000256" key="2">
    <source>
        <dbReference type="ARBA" id="ARBA00022737"/>
    </source>
</evidence>
<dbReference type="PROSITE" id="PS50082">
    <property type="entry name" value="WD_REPEATS_2"/>
    <property type="match status" value="3"/>
</dbReference>
<dbReference type="InterPro" id="IPR015943">
    <property type="entry name" value="WD40/YVTN_repeat-like_dom_sf"/>
</dbReference>
<dbReference type="Pfam" id="PF00400">
    <property type="entry name" value="WD40"/>
    <property type="match status" value="3"/>
</dbReference>
<dbReference type="PROSITE" id="PS50294">
    <property type="entry name" value="WD_REPEATS_REGION"/>
    <property type="match status" value="2"/>
</dbReference>
<dbReference type="PRINTS" id="PR00320">
    <property type="entry name" value="GPROTEINBRPT"/>
</dbReference>
<feature type="repeat" description="WD" evidence="3">
    <location>
        <begin position="178"/>
        <end position="222"/>
    </location>
</feature>
<dbReference type="RefSeq" id="WP_147866915.1">
    <property type="nucleotide sequence ID" value="NZ_CP036264.1"/>
</dbReference>
<feature type="repeat" description="WD" evidence="3">
    <location>
        <begin position="136"/>
        <end position="177"/>
    </location>
</feature>
<dbReference type="PROSITE" id="PS00678">
    <property type="entry name" value="WD_REPEATS_1"/>
    <property type="match status" value="2"/>
</dbReference>
<accession>A0A5B9M7Q9</accession>
<dbReference type="InterPro" id="IPR001680">
    <property type="entry name" value="WD40_rpt"/>
</dbReference>
<name>A0A5B9M7Q9_9BACT</name>
<evidence type="ECO:0000313" key="5">
    <source>
        <dbReference type="Proteomes" id="UP000321353"/>
    </source>
</evidence>
<dbReference type="PANTHER" id="PTHR19848">
    <property type="entry name" value="WD40 REPEAT PROTEIN"/>
    <property type="match status" value="1"/>
</dbReference>
<proteinExistence type="predicted"/>
<feature type="repeat" description="WD" evidence="3">
    <location>
        <begin position="95"/>
        <end position="135"/>
    </location>
</feature>
<dbReference type="Proteomes" id="UP000321353">
    <property type="component" value="Chromosome"/>
</dbReference>
<sequence length="298" mass="31560">MIAAVLLCRAAEPPITAVVFAPDGSSLVASSQAGVAVYRWPDLSPQRVIEVSSPNLHDLAFAPGGERLAVAGGTPAENGTVEILSWPDGDSLRILDGHFDSVMAIDWLDDTRLASAGLDHNVLLWDTTTGERWLTLKGHSRGVLTIEHLDAPGLIVSAGIDQSLRVWETQTGALVRNMAIHVQPVGCVALRPSNAGLPMIASASDDATVRFWQPTIGRMVRFARLPSKPRQIRWLHDGSHVAACCDDGKAYLIHPETVQVTAIGEGIDGPAYAIAIAPSGRSVLVGGTNGALTQIELP</sequence>
<evidence type="ECO:0000256" key="3">
    <source>
        <dbReference type="PROSITE-ProRule" id="PRU00221"/>
    </source>
</evidence>
<protein>
    <submittedName>
        <fullName evidence="4">WD domain, G-beta repeat</fullName>
    </submittedName>
</protein>
<evidence type="ECO:0000256" key="1">
    <source>
        <dbReference type="ARBA" id="ARBA00022574"/>
    </source>
</evidence>
<dbReference type="AlphaFoldDB" id="A0A5B9M7Q9"/>
<dbReference type="InterPro" id="IPR020472">
    <property type="entry name" value="WD40_PAC1"/>
</dbReference>
<dbReference type="InterPro" id="IPR036322">
    <property type="entry name" value="WD40_repeat_dom_sf"/>
</dbReference>
<keyword evidence="5" id="KW-1185">Reference proteome</keyword>
<dbReference type="Gene3D" id="2.130.10.10">
    <property type="entry name" value="YVTN repeat-like/Quinoprotein amine dehydrogenase"/>
    <property type="match status" value="2"/>
</dbReference>
<dbReference type="SMART" id="SM00320">
    <property type="entry name" value="WD40"/>
    <property type="match status" value="6"/>
</dbReference>
<organism evidence="4 5">
    <name type="scientific">Stieleria maiorica</name>
    <dbReference type="NCBI Taxonomy" id="2795974"/>
    <lineage>
        <taxon>Bacteria</taxon>
        <taxon>Pseudomonadati</taxon>
        <taxon>Planctomycetota</taxon>
        <taxon>Planctomycetia</taxon>
        <taxon>Pirellulales</taxon>
        <taxon>Pirellulaceae</taxon>
        <taxon>Stieleria</taxon>
    </lineage>
</organism>
<gene>
    <name evidence="4" type="ORF">Mal15_12390</name>
</gene>
<dbReference type="InterPro" id="IPR019775">
    <property type="entry name" value="WD40_repeat_CS"/>
</dbReference>
<dbReference type="KEGG" id="smam:Mal15_12390"/>
<keyword evidence="1 3" id="KW-0853">WD repeat</keyword>
<dbReference type="EMBL" id="CP036264">
    <property type="protein sequence ID" value="QEF97201.1"/>
    <property type="molecule type" value="Genomic_DNA"/>
</dbReference>
<dbReference type="SUPFAM" id="SSF50978">
    <property type="entry name" value="WD40 repeat-like"/>
    <property type="match status" value="1"/>
</dbReference>
<reference evidence="4 5" key="1">
    <citation type="submission" date="2019-02" db="EMBL/GenBank/DDBJ databases">
        <title>Planctomycetal bacteria perform biofilm scaping via a novel small molecule.</title>
        <authorList>
            <person name="Jeske O."/>
            <person name="Boedeker C."/>
            <person name="Wiegand S."/>
            <person name="Breitling P."/>
            <person name="Kallscheuer N."/>
            <person name="Jogler M."/>
            <person name="Rohde M."/>
            <person name="Petersen J."/>
            <person name="Medema M.H."/>
            <person name="Surup F."/>
            <person name="Jogler C."/>
        </authorList>
    </citation>
    <scope>NUCLEOTIDE SEQUENCE [LARGE SCALE GENOMIC DNA]</scope>
    <source>
        <strain evidence="4 5">Mal15</strain>
    </source>
</reference>